<dbReference type="RefSeq" id="WP_245806710.1">
    <property type="nucleotide sequence ID" value="NZ_FUHW01000046.1"/>
</dbReference>
<dbReference type="AlphaFoldDB" id="A0A1R4GUT1"/>
<organism evidence="4 5">
    <name type="scientific">Arthrobacter rhombi</name>
    <dbReference type="NCBI Taxonomy" id="71253"/>
    <lineage>
        <taxon>Bacteria</taxon>
        <taxon>Bacillati</taxon>
        <taxon>Actinomycetota</taxon>
        <taxon>Actinomycetes</taxon>
        <taxon>Micrococcales</taxon>
        <taxon>Micrococcaceae</taxon>
        <taxon>Arthrobacter</taxon>
    </lineage>
</organism>
<proteinExistence type="predicted"/>
<keyword evidence="2" id="KW-0472">Membrane</keyword>
<feature type="domain" description="PH" evidence="3">
    <location>
        <begin position="41"/>
        <end position="156"/>
    </location>
</feature>
<evidence type="ECO:0000313" key="4">
    <source>
        <dbReference type="EMBL" id="SJM71939.1"/>
    </source>
</evidence>
<feature type="compositionally biased region" description="Basic and acidic residues" evidence="1">
    <location>
        <begin position="170"/>
        <end position="181"/>
    </location>
</feature>
<evidence type="ECO:0000256" key="1">
    <source>
        <dbReference type="SAM" id="MobiDB-lite"/>
    </source>
</evidence>
<feature type="region of interest" description="Disordered" evidence="1">
    <location>
        <begin position="160"/>
        <end position="181"/>
    </location>
</feature>
<dbReference type="InterPro" id="IPR057446">
    <property type="entry name" value="PH_bac"/>
</dbReference>
<keyword evidence="5" id="KW-1185">Reference proteome</keyword>
<gene>
    <name evidence="4" type="ORF">FM101_14035</name>
</gene>
<dbReference type="Proteomes" id="UP000195913">
    <property type="component" value="Unassembled WGS sequence"/>
</dbReference>
<feature type="transmembrane region" description="Helical" evidence="2">
    <location>
        <begin position="6"/>
        <end position="26"/>
    </location>
</feature>
<accession>A0A1R4GUT1</accession>
<sequence length="181" mass="19201">MSEYVPYLIGLVVIAAVAILLMRLGWRHRQGRQADITAPVATPAALNAPLAEAVGQYVCTTTAGDWLDRISVHGLGMKSNAELSLHPEGVLFSRSGAPDVFIPAADLESVRRESGMAGKFVESGGLLVLGWRLGEHDVDTGFRPRAAEDMATLVSAAETLIPDHGAPAPTDDHTAPKKDKP</sequence>
<dbReference type="EMBL" id="FUHW01000046">
    <property type="protein sequence ID" value="SJM71939.1"/>
    <property type="molecule type" value="Genomic_DNA"/>
</dbReference>
<dbReference type="Pfam" id="PF25362">
    <property type="entry name" value="bPH_11"/>
    <property type="match status" value="1"/>
</dbReference>
<name>A0A1R4GUT1_9MICC</name>
<evidence type="ECO:0000256" key="2">
    <source>
        <dbReference type="SAM" id="Phobius"/>
    </source>
</evidence>
<evidence type="ECO:0000313" key="5">
    <source>
        <dbReference type="Proteomes" id="UP000195913"/>
    </source>
</evidence>
<keyword evidence="2" id="KW-1133">Transmembrane helix</keyword>
<keyword evidence="2" id="KW-0812">Transmembrane</keyword>
<protein>
    <submittedName>
        <fullName evidence="4">Integral membrane protein related to pyrimidine synthesis</fullName>
    </submittedName>
</protein>
<evidence type="ECO:0000259" key="3">
    <source>
        <dbReference type="Pfam" id="PF25362"/>
    </source>
</evidence>
<reference evidence="4 5" key="1">
    <citation type="submission" date="2017-02" db="EMBL/GenBank/DDBJ databases">
        <authorList>
            <person name="Peterson S.W."/>
        </authorList>
    </citation>
    <scope>NUCLEOTIDE SEQUENCE [LARGE SCALE GENOMIC DNA]</scope>
    <source>
        <strain evidence="4 5">B Ar 00.02</strain>
    </source>
</reference>